<organism evidence="6 7">
    <name type="scientific">Priapulus caudatus</name>
    <name type="common">Priapulid worm</name>
    <dbReference type="NCBI Taxonomy" id="37621"/>
    <lineage>
        <taxon>Eukaryota</taxon>
        <taxon>Metazoa</taxon>
        <taxon>Ecdysozoa</taxon>
        <taxon>Scalidophora</taxon>
        <taxon>Priapulida</taxon>
        <taxon>Priapulimorpha</taxon>
        <taxon>Priapulimorphida</taxon>
        <taxon>Priapulidae</taxon>
        <taxon>Priapulus</taxon>
    </lineage>
</organism>
<evidence type="ECO:0000259" key="5">
    <source>
        <dbReference type="SMART" id="SM01135"/>
    </source>
</evidence>
<dbReference type="GeneID" id="106808039"/>
<dbReference type="InterPro" id="IPR045831">
    <property type="entry name" value="LIN9_C"/>
</dbReference>
<evidence type="ECO:0000256" key="2">
    <source>
        <dbReference type="ARBA" id="ARBA00006732"/>
    </source>
</evidence>
<protein>
    <submittedName>
        <fullName evidence="7">Protein lin-9 homolog</fullName>
    </submittedName>
</protein>
<name>A0ABM1E1K3_PRICU</name>
<dbReference type="PANTHER" id="PTHR21689:SF2">
    <property type="entry name" value="PROTEIN LIN-9 HOMOLOG"/>
    <property type="match status" value="1"/>
</dbReference>
<evidence type="ECO:0000313" key="6">
    <source>
        <dbReference type="Proteomes" id="UP000695022"/>
    </source>
</evidence>
<reference evidence="7" key="1">
    <citation type="submission" date="2025-08" db="UniProtKB">
        <authorList>
            <consortium name="RefSeq"/>
        </authorList>
    </citation>
    <scope>IDENTIFICATION</scope>
</reference>
<proteinExistence type="inferred from homology"/>
<evidence type="ECO:0000256" key="4">
    <source>
        <dbReference type="SAM" id="MobiDB-lite"/>
    </source>
</evidence>
<feature type="domain" description="DIRP" evidence="5">
    <location>
        <begin position="191"/>
        <end position="296"/>
    </location>
</feature>
<accession>A0ABM1E1K3</accession>
<keyword evidence="3" id="KW-0539">Nucleus</keyword>
<keyword evidence="6" id="KW-1185">Reference proteome</keyword>
<evidence type="ECO:0000256" key="1">
    <source>
        <dbReference type="ARBA" id="ARBA00004123"/>
    </source>
</evidence>
<dbReference type="Proteomes" id="UP000695022">
    <property type="component" value="Unplaced"/>
</dbReference>
<dbReference type="InterPro" id="IPR033471">
    <property type="entry name" value="DIRP"/>
</dbReference>
<dbReference type="RefSeq" id="XP_014666074.1">
    <property type="nucleotide sequence ID" value="XM_014810588.1"/>
</dbReference>
<comment type="similarity">
    <text evidence="2">Belongs to the lin-9 family.</text>
</comment>
<gene>
    <name evidence="7" type="primary">LOC106808039</name>
</gene>
<evidence type="ECO:0000256" key="3">
    <source>
        <dbReference type="ARBA" id="ARBA00023242"/>
    </source>
</evidence>
<feature type="region of interest" description="Disordered" evidence="4">
    <location>
        <begin position="60"/>
        <end position="93"/>
    </location>
</feature>
<dbReference type="PANTHER" id="PTHR21689">
    <property type="entry name" value="LIN-9"/>
    <property type="match status" value="1"/>
</dbReference>
<evidence type="ECO:0000313" key="7">
    <source>
        <dbReference type="RefSeq" id="XP_014666074.1"/>
    </source>
</evidence>
<dbReference type="Pfam" id="PF06584">
    <property type="entry name" value="DIRP"/>
    <property type="match status" value="1"/>
</dbReference>
<dbReference type="SMART" id="SM01135">
    <property type="entry name" value="DIRP"/>
    <property type="match status" value="1"/>
</dbReference>
<sequence length="561" mass="64382">MADSLESSSAEALMVLKNGLQGSSAAYQHLEPIESHKFPGTNFLISEEIAMDTDALQEDIQVSDTGQQGEAEELLSSDPETAGYSDEEADDPEITVIKEEDVEEEEQGKPEPRYNLSRVRKKNRFYFNDDEDTAFAYCRHITPRKVPQHKQLPKPIGLSSPDKRNAMQLGMQIKNLLKLPKAHKWVYHELFYSSLDAVLFNGENEFCMCVRESFPRLKGKTLTKVEWCKIRRLMGKPRRCSPAFFEEEREALHKKRQKMRLLQQQTQMDMRHLKDLPPEIPMPLVIGNKVTARLRRPQDGLFTGVIAAVDTQNHTYRVAFDRMQLGTHDIPDYEVASNNNLERIPISAFVKKRPRLPPFFSPMKSPEGLKLVVISTVSLAENDLNSAEFTSMNDTVNEVKHVLEPPNQRVFQNHVEIHLNHIETRLSKILMVKKECISQLKDMNAEAERMDSYQEPMTRDFQRRYASLVLKLDKLNRDLNEHMTGVLTFCQQIAPEHGLEAAIEQPIEVKKRLNESSTDIVRRINSQYHVKAASTSELVTKLTSLMLHIQVCPHLLARASW</sequence>
<dbReference type="InterPro" id="IPR010561">
    <property type="entry name" value="LIN-9/ALY1"/>
</dbReference>
<comment type="subcellular location">
    <subcellularLocation>
        <location evidence="1">Nucleus</location>
    </subcellularLocation>
</comment>
<dbReference type="Pfam" id="PF19438">
    <property type="entry name" value="LIN9_C"/>
    <property type="match status" value="2"/>
</dbReference>